<organism evidence="5 6">
    <name type="scientific">Desulforapulum autotrophicum (strain ATCC 43914 / DSM 3382 / VKM B-1955 / HRM2)</name>
    <name type="common">Desulfobacterium autotrophicum</name>
    <dbReference type="NCBI Taxonomy" id="177437"/>
    <lineage>
        <taxon>Bacteria</taxon>
        <taxon>Pseudomonadati</taxon>
        <taxon>Thermodesulfobacteriota</taxon>
        <taxon>Desulfobacteria</taxon>
        <taxon>Desulfobacterales</taxon>
        <taxon>Desulfobacteraceae</taxon>
        <taxon>Desulforapulum</taxon>
    </lineage>
</organism>
<sequence length="381" mass="42777">MNYTQAIKEQKRVALETGKSFFELILISRMWNSLHGGVYAPVTEKLKPNPYLKTPMRDIHVNKDLTLTMINPAFMTRQLSEIAIEKRRIQFHITSLNPIRPENSPSEREKQYLKAFEKGIKEVGISTDRGSSFFYMGALTTEKTCLGCHAEQGYKQGDIRGGISITFPFTMDPPIFFLLMGHLMIGAAGLCCSIIFGSRLGKAYTTIQQQALIDALTEIPNRRSFMETISRELKRSHRLKKPLSIILCDIDNFKLYNDTYGHSRGDRCLKRIALGIKNTLTRPVDFCARYGGEEFVVLLPDTSMKGAGHVAEKICLSIHGMNIAHERSLPFKAVTISLGVSTLDGAAFLSSDELLKNADMALYKAKENGRNRVELFNSPVV</sequence>
<feature type="domain" description="GGDEF" evidence="4">
    <location>
        <begin position="241"/>
        <end position="378"/>
    </location>
</feature>
<dbReference type="CDD" id="cd01949">
    <property type="entry name" value="GGDEF"/>
    <property type="match status" value="1"/>
</dbReference>
<dbReference type="InterPro" id="IPR021796">
    <property type="entry name" value="Tll0287-like_dom"/>
</dbReference>
<evidence type="ECO:0000313" key="6">
    <source>
        <dbReference type="Proteomes" id="UP000000442"/>
    </source>
</evidence>
<dbReference type="PROSITE" id="PS50887">
    <property type="entry name" value="GGDEF"/>
    <property type="match status" value="1"/>
</dbReference>
<name>C0Q9F5_DESAH</name>
<evidence type="ECO:0000313" key="5">
    <source>
        <dbReference type="EMBL" id="ACN14519.1"/>
    </source>
</evidence>
<keyword evidence="3" id="KW-0812">Transmembrane</keyword>
<dbReference type="SMART" id="SM00267">
    <property type="entry name" value="GGDEF"/>
    <property type="match status" value="1"/>
</dbReference>
<evidence type="ECO:0000259" key="4">
    <source>
        <dbReference type="PROSITE" id="PS50887"/>
    </source>
</evidence>
<dbReference type="NCBIfam" id="TIGR00254">
    <property type="entry name" value="GGDEF"/>
    <property type="match status" value="1"/>
</dbReference>
<accession>C0Q9F5</accession>
<dbReference type="InterPro" id="IPR043128">
    <property type="entry name" value="Rev_trsase/Diguanyl_cyclase"/>
</dbReference>
<dbReference type="GO" id="GO:0052621">
    <property type="term" value="F:diguanylate cyclase activity"/>
    <property type="evidence" value="ECO:0007669"/>
    <property type="project" value="UniProtKB-EC"/>
</dbReference>
<dbReference type="Pfam" id="PF11845">
    <property type="entry name" value="Tll0287-like"/>
    <property type="match status" value="1"/>
</dbReference>
<proteinExistence type="predicted"/>
<protein>
    <recommendedName>
        <fullName evidence="1">diguanylate cyclase</fullName>
        <ecNumber evidence="1">2.7.7.65</ecNumber>
    </recommendedName>
</protein>
<dbReference type="HOGENOM" id="CLU_033810_2_0_7"/>
<evidence type="ECO:0000256" key="1">
    <source>
        <dbReference type="ARBA" id="ARBA00012528"/>
    </source>
</evidence>
<dbReference type="PANTHER" id="PTHR45138:SF9">
    <property type="entry name" value="DIGUANYLATE CYCLASE DGCM-RELATED"/>
    <property type="match status" value="1"/>
</dbReference>
<reference evidence="5 6" key="1">
    <citation type="journal article" date="2009" name="Environ. Microbiol.">
        <title>Genome sequence of Desulfobacterium autotrophicum HRM2, a marine sulfate reducer oxidizing organic carbon completely to carbon dioxide.</title>
        <authorList>
            <person name="Strittmatter A.W."/>
            <person name="Liesegang H."/>
            <person name="Rabus R."/>
            <person name="Decker I."/>
            <person name="Amann J."/>
            <person name="Andres S."/>
            <person name="Henne A."/>
            <person name="Fricke W.F."/>
            <person name="Martinez-Arias R."/>
            <person name="Bartels D."/>
            <person name="Goesmann A."/>
            <person name="Krause L."/>
            <person name="Puehler A."/>
            <person name="Klenk H.P."/>
            <person name="Richter M."/>
            <person name="Schuler M."/>
            <person name="Gloeckner F.O."/>
            <person name="Meyerdierks A."/>
            <person name="Gottschalk G."/>
            <person name="Amann R."/>
        </authorList>
    </citation>
    <scope>NUCLEOTIDE SEQUENCE [LARGE SCALE GENOMIC DNA]</scope>
    <source>
        <strain evidence="6">ATCC 43914 / DSM 3382 / HRM2</strain>
    </source>
</reference>
<dbReference type="GO" id="GO:0043709">
    <property type="term" value="P:cell adhesion involved in single-species biofilm formation"/>
    <property type="evidence" value="ECO:0007669"/>
    <property type="project" value="TreeGrafter"/>
</dbReference>
<dbReference type="AlphaFoldDB" id="C0Q9F5"/>
<dbReference type="GO" id="GO:0005886">
    <property type="term" value="C:plasma membrane"/>
    <property type="evidence" value="ECO:0007669"/>
    <property type="project" value="TreeGrafter"/>
</dbReference>
<dbReference type="GO" id="GO:1902201">
    <property type="term" value="P:negative regulation of bacterial-type flagellum-dependent cell motility"/>
    <property type="evidence" value="ECO:0007669"/>
    <property type="project" value="TreeGrafter"/>
</dbReference>
<dbReference type="STRING" id="177437.HRM2_14100"/>
<evidence type="ECO:0000256" key="2">
    <source>
        <dbReference type="ARBA" id="ARBA00034247"/>
    </source>
</evidence>
<dbReference type="FunFam" id="3.30.70.270:FF:000001">
    <property type="entry name" value="Diguanylate cyclase domain protein"/>
    <property type="match status" value="1"/>
</dbReference>
<dbReference type="InterPro" id="IPR050469">
    <property type="entry name" value="Diguanylate_Cyclase"/>
</dbReference>
<comment type="catalytic activity">
    <reaction evidence="2">
        <text>2 GTP = 3',3'-c-di-GMP + 2 diphosphate</text>
        <dbReference type="Rhea" id="RHEA:24898"/>
        <dbReference type="ChEBI" id="CHEBI:33019"/>
        <dbReference type="ChEBI" id="CHEBI:37565"/>
        <dbReference type="ChEBI" id="CHEBI:58805"/>
        <dbReference type="EC" id="2.7.7.65"/>
    </reaction>
</comment>
<dbReference type="Pfam" id="PF00990">
    <property type="entry name" value="GGDEF"/>
    <property type="match status" value="1"/>
</dbReference>
<dbReference type="EC" id="2.7.7.65" evidence="1"/>
<dbReference type="Gene3D" id="3.30.70.270">
    <property type="match status" value="1"/>
</dbReference>
<dbReference type="eggNOG" id="COG3706">
    <property type="taxonomic scope" value="Bacteria"/>
</dbReference>
<dbReference type="InterPro" id="IPR029787">
    <property type="entry name" value="Nucleotide_cyclase"/>
</dbReference>
<dbReference type="EMBL" id="CP001087">
    <property type="protein sequence ID" value="ACN14519.1"/>
    <property type="molecule type" value="Genomic_DNA"/>
</dbReference>
<dbReference type="SUPFAM" id="SSF55073">
    <property type="entry name" value="Nucleotide cyclase"/>
    <property type="match status" value="1"/>
</dbReference>
<keyword evidence="6" id="KW-1185">Reference proteome</keyword>
<evidence type="ECO:0000256" key="3">
    <source>
        <dbReference type="SAM" id="Phobius"/>
    </source>
</evidence>
<dbReference type="InterPro" id="IPR000160">
    <property type="entry name" value="GGDEF_dom"/>
</dbReference>
<feature type="transmembrane region" description="Helical" evidence="3">
    <location>
        <begin position="175"/>
        <end position="196"/>
    </location>
</feature>
<keyword evidence="3" id="KW-0472">Membrane</keyword>
<dbReference type="PANTHER" id="PTHR45138">
    <property type="entry name" value="REGULATORY COMPONENTS OF SENSORY TRANSDUCTION SYSTEM"/>
    <property type="match status" value="1"/>
</dbReference>
<gene>
    <name evidence="5" type="ordered locus">HRM2_14100</name>
</gene>
<keyword evidence="3" id="KW-1133">Transmembrane helix</keyword>
<dbReference type="KEGG" id="dat:HRM2_14100"/>
<dbReference type="Proteomes" id="UP000000442">
    <property type="component" value="Chromosome"/>
</dbReference>